<dbReference type="SUPFAM" id="SSF53697">
    <property type="entry name" value="SIS domain"/>
    <property type="match status" value="1"/>
</dbReference>
<evidence type="ECO:0000256" key="6">
    <source>
        <dbReference type="ARBA" id="ARBA00060672"/>
    </source>
</evidence>
<comment type="subunit">
    <text evidence="1 12">Homodimer.</text>
</comment>
<protein>
    <recommendedName>
        <fullName evidence="9 12">N-acetylmuramic acid 6-phosphate etherase</fullName>
        <shortName evidence="12">MurNAc-6-P etherase</shortName>
        <ecNumber evidence="8 12">4.2.1.126</ecNumber>
    </recommendedName>
    <alternativeName>
        <fullName evidence="11 12">N-acetylmuramic acid 6-phosphate hydrolase</fullName>
    </alternativeName>
    <alternativeName>
        <fullName evidence="10 12">N-acetylmuramic acid 6-phosphate lyase</fullName>
    </alternativeName>
</protein>
<dbReference type="RefSeq" id="WP_003156769.1">
    <property type="nucleotide sequence ID" value="NZ_BAABMD010000004.1"/>
</dbReference>
<keyword evidence="2 12" id="KW-0456">Lyase</keyword>
<dbReference type="InterPro" id="IPR001347">
    <property type="entry name" value="SIS_dom"/>
</dbReference>
<evidence type="ECO:0000313" key="13">
    <source>
        <dbReference type="EMBL" id="QOY26507.1"/>
    </source>
</evidence>
<dbReference type="FunFam" id="3.40.50.10490:FF:000014">
    <property type="entry name" value="N-acetylmuramic acid 6-phosphate etherase"/>
    <property type="match status" value="1"/>
</dbReference>
<organism evidence="13 14">
    <name type="scientific">Bacillus velezensis</name>
    <dbReference type="NCBI Taxonomy" id="492670"/>
    <lineage>
        <taxon>Bacteria</taxon>
        <taxon>Bacillati</taxon>
        <taxon>Bacillota</taxon>
        <taxon>Bacilli</taxon>
        <taxon>Bacillales</taxon>
        <taxon>Bacillaceae</taxon>
        <taxon>Bacillus</taxon>
        <taxon>Bacillus amyloliquefaciens group</taxon>
    </lineage>
</organism>
<reference evidence="14" key="1">
    <citation type="submission" date="2020-10" db="EMBL/GenBank/DDBJ databases">
        <title>Complete genome sequence of Bacillus velezensis NST6.</title>
        <authorList>
            <person name="Choi J."/>
        </authorList>
    </citation>
    <scope>NUCLEOTIDE SEQUENCE [LARGE SCALE GENOMIC DNA]</scope>
    <source>
        <strain evidence="14">NST6</strain>
    </source>
</reference>
<dbReference type="Gene3D" id="3.40.50.10490">
    <property type="entry name" value="Glucose-6-phosphate isomerase like protein, domain 1"/>
    <property type="match status" value="1"/>
</dbReference>
<dbReference type="GO" id="GO:0097367">
    <property type="term" value="F:carbohydrate derivative binding"/>
    <property type="evidence" value="ECO:0007669"/>
    <property type="project" value="InterPro"/>
</dbReference>
<dbReference type="FunFam" id="1.10.8.1080:FF:000001">
    <property type="entry name" value="N-acetylmuramic acid 6-phosphate etherase"/>
    <property type="match status" value="1"/>
</dbReference>
<comment type="catalytic activity">
    <reaction evidence="4 12">
        <text>N-acetyl-D-muramate 6-phosphate + H2O = N-acetyl-D-glucosamine 6-phosphate + (R)-lactate</text>
        <dbReference type="Rhea" id="RHEA:26410"/>
        <dbReference type="ChEBI" id="CHEBI:15377"/>
        <dbReference type="ChEBI" id="CHEBI:16004"/>
        <dbReference type="ChEBI" id="CHEBI:57513"/>
        <dbReference type="ChEBI" id="CHEBI:58722"/>
        <dbReference type="EC" id="4.2.1.126"/>
    </reaction>
</comment>
<dbReference type="Pfam" id="PF20741">
    <property type="entry name" value="GKRP-like_C"/>
    <property type="match status" value="1"/>
</dbReference>
<evidence type="ECO:0000256" key="10">
    <source>
        <dbReference type="ARBA" id="ARBA00077905"/>
    </source>
</evidence>
<dbReference type="NCBIfam" id="NF003915">
    <property type="entry name" value="PRK05441.1"/>
    <property type="match status" value="1"/>
</dbReference>
<dbReference type="NCBIfam" id="NF009222">
    <property type="entry name" value="PRK12570.1"/>
    <property type="match status" value="1"/>
</dbReference>
<name>A0A411A236_BACVE</name>
<dbReference type="GO" id="GO:0016803">
    <property type="term" value="F:ether hydrolase activity"/>
    <property type="evidence" value="ECO:0007669"/>
    <property type="project" value="TreeGrafter"/>
</dbReference>
<dbReference type="GO" id="GO:0016835">
    <property type="term" value="F:carbon-oxygen lyase activity"/>
    <property type="evidence" value="ECO:0007669"/>
    <property type="project" value="UniProtKB-UniRule"/>
</dbReference>
<keyword evidence="3 12" id="KW-0119">Carbohydrate metabolism</keyword>
<dbReference type="InterPro" id="IPR040190">
    <property type="entry name" value="MURQ/GCKR"/>
</dbReference>
<dbReference type="AlphaFoldDB" id="A0A411A236"/>
<dbReference type="InterPro" id="IPR005486">
    <property type="entry name" value="Glucokinase_regulatory_CS"/>
</dbReference>
<evidence type="ECO:0000256" key="2">
    <source>
        <dbReference type="ARBA" id="ARBA00023239"/>
    </source>
</evidence>
<comment type="similarity">
    <text evidence="7 12">Belongs to the GCKR-like family. MurNAc-6-P etherase subfamily.</text>
</comment>
<dbReference type="Pfam" id="PF22645">
    <property type="entry name" value="GKRP_SIS_N"/>
    <property type="match status" value="1"/>
</dbReference>
<dbReference type="Gene3D" id="1.10.8.1080">
    <property type="match status" value="1"/>
</dbReference>
<accession>A0A411A236</accession>
<evidence type="ECO:0000256" key="5">
    <source>
        <dbReference type="ARBA" id="ARBA00060595"/>
    </source>
</evidence>
<dbReference type="PANTHER" id="PTHR10088">
    <property type="entry name" value="GLUCOKINASE REGULATORY PROTEIN"/>
    <property type="match status" value="1"/>
</dbReference>
<dbReference type="PROSITE" id="PS01272">
    <property type="entry name" value="GCKR"/>
    <property type="match status" value="1"/>
</dbReference>
<comment type="miscellaneous">
    <text evidence="12">A lyase-type mechanism (elimination/hydration) is suggested for the cleavage of the lactyl ether bond of MurNAc 6-phosphate, with the formation of an alpha,beta-unsaturated aldehyde intermediate with (E)-stereochemistry, followed by the syn addition of water to give product.</text>
</comment>
<evidence type="ECO:0000256" key="9">
    <source>
        <dbReference type="ARBA" id="ARBA00070061"/>
    </source>
</evidence>
<dbReference type="InterPro" id="IPR005488">
    <property type="entry name" value="Etherase_MurQ"/>
</dbReference>
<evidence type="ECO:0000256" key="12">
    <source>
        <dbReference type="HAMAP-Rule" id="MF_00068"/>
    </source>
</evidence>
<comment type="pathway">
    <text evidence="5">Amino-sugar metabolism; 1,6-anhydro-N-acetylmuramate degradation.</text>
</comment>
<feature type="active site" evidence="12">
    <location>
        <position position="118"/>
    </location>
</feature>
<feature type="active site" description="Proton donor" evidence="12">
    <location>
        <position position="87"/>
    </location>
</feature>
<dbReference type="NCBIfam" id="TIGR00274">
    <property type="entry name" value="N-acetylmuramic acid 6-phosphate etherase"/>
    <property type="match status" value="1"/>
</dbReference>
<dbReference type="Proteomes" id="UP000587477">
    <property type="component" value="Chromosome"/>
</dbReference>
<evidence type="ECO:0000256" key="4">
    <source>
        <dbReference type="ARBA" id="ARBA00051747"/>
    </source>
</evidence>
<evidence type="ECO:0000256" key="1">
    <source>
        <dbReference type="ARBA" id="ARBA00011738"/>
    </source>
</evidence>
<evidence type="ECO:0000256" key="8">
    <source>
        <dbReference type="ARBA" id="ARBA00067056"/>
    </source>
</evidence>
<evidence type="ECO:0000256" key="3">
    <source>
        <dbReference type="ARBA" id="ARBA00023277"/>
    </source>
</evidence>
<dbReference type="GO" id="GO:0097173">
    <property type="term" value="P:N-acetylmuramic acid catabolic process"/>
    <property type="evidence" value="ECO:0007669"/>
    <property type="project" value="UniProtKB-UniPathway"/>
</dbReference>
<dbReference type="UniPathway" id="UPA00342"/>
<proteinExistence type="inferred from homology"/>
<dbReference type="EC" id="4.2.1.126" evidence="8 12"/>
<comment type="pathway">
    <text evidence="12">Amino-sugar metabolism; N-acetylmuramate degradation.</text>
</comment>
<evidence type="ECO:0000313" key="14">
    <source>
        <dbReference type="Proteomes" id="UP000587477"/>
    </source>
</evidence>
<dbReference type="GO" id="GO:0009254">
    <property type="term" value="P:peptidoglycan turnover"/>
    <property type="evidence" value="ECO:0007669"/>
    <property type="project" value="TreeGrafter"/>
</dbReference>
<dbReference type="GO" id="GO:0046348">
    <property type="term" value="P:amino sugar catabolic process"/>
    <property type="evidence" value="ECO:0007669"/>
    <property type="project" value="InterPro"/>
</dbReference>
<dbReference type="PROSITE" id="PS51464">
    <property type="entry name" value="SIS"/>
    <property type="match status" value="1"/>
</dbReference>
<dbReference type="CDD" id="cd05007">
    <property type="entry name" value="SIS_Etherase"/>
    <property type="match status" value="1"/>
</dbReference>
<comment type="function">
    <text evidence="12">Specifically catalyzes the cleavage of the D-lactyl ether substituent of MurNAc 6-phosphate, producing GlcNAc 6-phosphate and D-lactate.</text>
</comment>
<dbReference type="HAMAP" id="MF_00068">
    <property type="entry name" value="MurQ"/>
    <property type="match status" value="1"/>
</dbReference>
<dbReference type="EMBL" id="CP063687">
    <property type="protein sequence ID" value="QOY26507.1"/>
    <property type="molecule type" value="Genomic_DNA"/>
</dbReference>
<gene>
    <name evidence="12 13" type="primary">murQ</name>
    <name evidence="13" type="ORF">BACVE_001475</name>
</gene>
<evidence type="ECO:0000256" key="7">
    <source>
        <dbReference type="ARBA" id="ARBA00061234"/>
    </source>
</evidence>
<comment type="pathway">
    <text evidence="6">Cell wall biogenesis.</text>
</comment>
<dbReference type="InterPro" id="IPR046348">
    <property type="entry name" value="SIS_dom_sf"/>
</dbReference>
<evidence type="ECO:0000256" key="11">
    <source>
        <dbReference type="ARBA" id="ARBA00084049"/>
    </source>
</evidence>
<sequence length="309" mass="33267">MTDRLNIHRLTTETRNPQTASIHQADTMEILRIINEEDFKVAEAVQQVLPDIQIAVQFAHQSLRRNGRLIYAGAGTSGRLGVLDAVECPPTYSVSPDTVIGLMAGGADAFLQAAEGIEDSEETGALDLKTIGLTAEDTVIAIAASGRTPYAAGALKYAKTIGAKTVALTCNKDSLISTFADHSIEVIVGPEVITGSTRMKAATAHKMILNMISTAVMIKSGKVYENLMVDVHVSNEKLKERAIGIIQSITGVPYDKAKETLEAADSHVKTAIVMLKTNSDETHAKALLKESEGFIDKAIEQHVSREKER</sequence>
<dbReference type="PANTHER" id="PTHR10088:SF4">
    <property type="entry name" value="GLUCOKINASE REGULATORY PROTEIN"/>
    <property type="match status" value="1"/>
</dbReference>